<dbReference type="EMBL" id="SZPY01000001">
    <property type="protein sequence ID" value="TKI64214.1"/>
    <property type="molecule type" value="Genomic_DNA"/>
</dbReference>
<keyword evidence="2" id="KW-1185">Reference proteome</keyword>
<protein>
    <submittedName>
        <fullName evidence="1">Uncharacterized protein</fullName>
    </submittedName>
</protein>
<name>A0A4U2YT86_9ACTN</name>
<proteinExistence type="predicted"/>
<evidence type="ECO:0000313" key="1">
    <source>
        <dbReference type="EMBL" id="TKI64214.1"/>
    </source>
</evidence>
<accession>A0A4U2YT86</accession>
<organism evidence="1 2">
    <name type="scientific">Nocardioides jishulii</name>
    <dbReference type="NCBI Taxonomy" id="2575440"/>
    <lineage>
        <taxon>Bacteria</taxon>
        <taxon>Bacillati</taxon>
        <taxon>Actinomycetota</taxon>
        <taxon>Actinomycetes</taxon>
        <taxon>Propionibacteriales</taxon>
        <taxon>Nocardioidaceae</taxon>
        <taxon>Nocardioides</taxon>
    </lineage>
</organism>
<dbReference type="AlphaFoldDB" id="A0A4U2YT86"/>
<comment type="caution">
    <text evidence="1">The sequence shown here is derived from an EMBL/GenBank/DDBJ whole genome shotgun (WGS) entry which is preliminary data.</text>
</comment>
<dbReference type="RefSeq" id="WP_137064674.1">
    <property type="nucleotide sequence ID" value="NZ_CP040748.1"/>
</dbReference>
<evidence type="ECO:0000313" key="2">
    <source>
        <dbReference type="Proteomes" id="UP000307808"/>
    </source>
</evidence>
<dbReference type="OrthoDB" id="10017979at2"/>
<dbReference type="Proteomes" id="UP000307808">
    <property type="component" value="Unassembled WGS sequence"/>
</dbReference>
<sequence>MKDAEAWMRSGVKAKARAPREVAVEVVGVVDAGADQLLLAAVRVDVVRRDGRWELASVSGPAVRGPFDSVLDTVAPRLEGRHWRQLPRTGNETPADEE</sequence>
<gene>
    <name evidence="1" type="ORF">FC770_03385</name>
</gene>
<reference evidence="1 2" key="1">
    <citation type="submission" date="2019-04" db="EMBL/GenBank/DDBJ databases">
        <authorList>
            <person name="Dong K."/>
        </authorList>
    </citation>
    <scope>NUCLEOTIDE SEQUENCE [LARGE SCALE GENOMIC DNA]</scope>
    <source>
        <strain evidence="2">dk3543</strain>
    </source>
</reference>